<name>A0A158QP99_HAEPC</name>
<gene>
    <name evidence="3" type="ORF">HPLM_LOCUS12221</name>
</gene>
<feature type="transmembrane region" description="Helical" evidence="1">
    <location>
        <begin position="39"/>
        <end position="62"/>
    </location>
</feature>
<keyword evidence="1" id="KW-0472">Membrane</keyword>
<dbReference type="InterPro" id="IPR036116">
    <property type="entry name" value="FN3_sf"/>
</dbReference>
<keyword evidence="1" id="KW-0812">Transmembrane</keyword>
<dbReference type="CDD" id="cd00063">
    <property type="entry name" value="FN3"/>
    <property type="match status" value="1"/>
</dbReference>
<dbReference type="SUPFAM" id="SSF49265">
    <property type="entry name" value="Fibronectin type III"/>
    <property type="match status" value="1"/>
</dbReference>
<dbReference type="Gene3D" id="2.60.40.10">
    <property type="entry name" value="Immunoglobulins"/>
    <property type="match status" value="1"/>
</dbReference>
<dbReference type="AlphaFoldDB" id="A0A158QP99"/>
<dbReference type="InterPro" id="IPR003961">
    <property type="entry name" value="FN3_dom"/>
</dbReference>
<organism evidence="5">
    <name type="scientific">Haemonchus placei</name>
    <name type="common">Barber's pole worm</name>
    <dbReference type="NCBI Taxonomy" id="6290"/>
    <lineage>
        <taxon>Eukaryota</taxon>
        <taxon>Metazoa</taxon>
        <taxon>Ecdysozoa</taxon>
        <taxon>Nematoda</taxon>
        <taxon>Chromadorea</taxon>
        <taxon>Rhabditida</taxon>
        <taxon>Rhabditina</taxon>
        <taxon>Rhabditomorpha</taxon>
        <taxon>Strongyloidea</taxon>
        <taxon>Trichostrongylidae</taxon>
        <taxon>Haemonchus</taxon>
    </lineage>
</organism>
<dbReference type="PROSITE" id="PS50853">
    <property type="entry name" value="FN3"/>
    <property type="match status" value="1"/>
</dbReference>
<evidence type="ECO:0000313" key="4">
    <source>
        <dbReference type="Proteomes" id="UP000268014"/>
    </source>
</evidence>
<evidence type="ECO:0000313" key="3">
    <source>
        <dbReference type="EMBL" id="VDO45053.1"/>
    </source>
</evidence>
<dbReference type="InterPro" id="IPR013783">
    <property type="entry name" value="Ig-like_fold"/>
</dbReference>
<dbReference type="SMART" id="SM00060">
    <property type="entry name" value="FN3"/>
    <property type="match status" value="1"/>
</dbReference>
<dbReference type="STRING" id="6290.A0A158QP99"/>
<sequence length="162" mass="18154">MLGRSRAHTHLRILWGTQPTELLTTLVFGMLATFSLRALLLRLVLLCSFNPVIILITALNWLPAPTDIVVLDKTNTSLEISWSPPVIHETGHNAVINQHLMNVYEFIPSSKSLVKKFSLNVPVPKTSYSIGRLTPGSVYNVTLQVLFESFFPGISFSRPHQF</sequence>
<keyword evidence="4" id="KW-1185">Reference proteome</keyword>
<accession>A0A158QP99</accession>
<dbReference type="Proteomes" id="UP000268014">
    <property type="component" value="Unassembled WGS sequence"/>
</dbReference>
<evidence type="ECO:0000256" key="1">
    <source>
        <dbReference type="SAM" id="Phobius"/>
    </source>
</evidence>
<dbReference type="WBParaSite" id="HPLM_0001222901-mRNA-1">
    <property type="protein sequence ID" value="HPLM_0001222901-mRNA-1"/>
    <property type="gene ID" value="HPLM_0001222901"/>
</dbReference>
<dbReference type="OrthoDB" id="5869817at2759"/>
<proteinExistence type="predicted"/>
<dbReference type="Pfam" id="PF00041">
    <property type="entry name" value="fn3"/>
    <property type="match status" value="1"/>
</dbReference>
<protein>
    <submittedName>
        <fullName evidence="5">Fibronectin type-III domain-containing protein</fullName>
    </submittedName>
</protein>
<dbReference type="EMBL" id="UZAF01017794">
    <property type="protein sequence ID" value="VDO45053.1"/>
    <property type="molecule type" value="Genomic_DNA"/>
</dbReference>
<evidence type="ECO:0000259" key="2">
    <source>
        <dbReference type="PROSITE" id="PS50853"/>
    </source>
</evidence>
<keyword evidence="1" id="KW-1133">Transmembrane helix</keyword>
<reference evidence="3 4" key="2">
    <citation type="submission" date="2018-11" db="EMBL/GenBank/DDBJ databases">
        <authorList>
            <consortium name="Pathogen Informatics"/>
        </authorList>
    </citation>
    <scope>NUCLEOTIDE SEQUENCE [LARGE SCALE GENOMIC DNA]</scope>
    <source>
        <strain evidence="3 4">MHpl1</strain>
    </source>
</reference>
<feature type="domain" description="Fibronectin type-III" evidence="2">
    <location>
        <begin position="64"/>
        <end position="162"/>
    </location>
</feature>
<evidence type="ECO:0000313" key="5">
    <source>
        <dbReference type="WBParaSite" id="HPLM_0001222901-mRNA-1"/>
    </source>
</evidence>
<reference evidence="5" key="1">
    <citation type="submission" date="2016-04" db="UniProtKB">
        <authorList>
            <consortium name="WormBaseParasite"/>
        </authorList>
    </citation>
    <scope>IDENTIFICATION</scope>
</reference>